<evidence type="ECO:0000256" key="3">
    <source>
        <dbReference type="ARBA" id="ARBA00022448"/>
    </source>
</evidence>
<keyword evidence="8 13" id="KW-0406">Ion transport</keyword>
<name>A0AAN8J0P3_TRICO</name>
<evidence type="ECO:0000256" key="11">
    <source>
        <dbReference type="ARBA" id="ARBA00023201"/>
    </source>
</evidence>
<comment type="similarity">
    <text evidence="2 13">Belongs to the amiloride-sensitive sodium channel (TC 1.A.6) family.</text>
</comment>
<evidence type="ECO:0000256" key="10">
    <source>
        <dbReference type="ARBA" id="ARBA00023180"/>
    </source>
</evidence>
<organism evidence="16 17">
    <name type="scientific">Trichostrongylus colubriformis</name>
    <name type="common">Black scour worm</name>
    <dbReference type="NCBI Taxonomy" id="6319"/>
    <lineage>
        <taxon>Eukaryota</taxon>
        <taxon>Metazoa</taxon>
        <taxon>Ecdysozoa</taxon>
        <taxon>Nematoda</taxon>
        <taxon>Chromadorea</taxon>
        <taxon>Rhabditida</taxon>
        <taxon>Rhabditina</taxon>
        <taxon>Rhabditomorpha</taxon>
        <taxon>Strongyloidea</taxon>
        <taxon>Trichostrongylidae</taxon>
        <taxon>Trichostrongylus</taxon>
    </lineage>
</organism>
<accession>A0AAN8J0P3</accession>
<dbReference type="Proteomes" id="UP001331761">
    <property type="component" value="Unassembled WGS sequence"/>
</dbReference>
<evidence type="ECO:0000256" key="8">
    <source>
        <dbReference type="ARBA" id="ARBA00023065"/>
    </source>
</evidence>
<feature type="region of interest" description="Disordered" evidence="14">
    <location>
        <begin position="1"/>
        <end position="22"/>
    </location>
</feature>
<keyword evidence="10" id="KW-0325">Glycoprotein</keyword>
<evidence type="ECO:0000256" key="15">
    <source>
        <dbReference type="SAM" id="Phobius"/>
    </source>
</evidence>
<feature type="compositionally biased region" description="Basic residues" evidence="14">
    <location>
        <begin position="9"/>
        <end position="22"/>
    </location>
</feature>
<keyword evidence="7" id="KW-0915">Sodium</keyword>
<keyword evidence="17" id="KW-1185">Reference proteome</keyword>
<dbReference type="Gene3D" id="1.10.287.770">
    <property type="entry name" value="YojJ-like"/>
    <property type="match status" value="1"/>
</dbReference>
<evidence type="ECO:0000256" key="2">
    <source>
        <dbReference type="ARBA" id="ARBA00007193"/>
    </source>
</evidence>
<evidence type="ECO:0000256" key="1">
    <source>
        <dbReference type="ARBA" id="ARBA00004141"/>
    </source>
</evidence>
<dbReference type="GO" id="GO:0005886">
    <property type="term" value="C:plasma membrane"/>
    <property type="evidence" value="ECO:0007669"/>
    <property type="project" value="TreeGrafter"/>
</dbReference>
<comment type="caution">
    <text evidence="16">The sequence shown here is derived from an EMBL/GenBank/DDBJ whole genome shotgun (WGS) entry which is preliminary data.</text>
</comment>
<dbReference type="PANTHER" id="PTHR11690:SF276">
    <property type="entry name" value="DEGENERIN DEG-1"/>
    <property type="match status" value="1"/>
</dbReference>
<evidence type="ECO:0000256" key="6">
    <source>
        <dbReference type="ARBA" id="ARBA00022989"/>
    </source>
</evidence>
<evidence type="ECO:0000256" key="4">
    <source>
        <dbReference type="ARBA" id="ARBA00022461"/>
    </source>
</evidence>
<dbReference type="PANTHER" id="PTHR11690">
    <property type="entry name" value="AMILORIDE-SENSITIVE SODIUM CHANNEL-RELATED"/>
    <property type="match status" value="1"/>
</dbReference>
<dbReference type="PRINTS" id="PR01078">
    <property type="entry name" value="AMINACHANNEL"/>
</dbReference>
<dbReference type="EMBL" id="WIXE01016568">
    <property type="protein sequence ID" value="KAK5972529.1"/>
    <property type="molecule type" value="Genomic_DNA"/>
</dbReference>
<keyword evidence="4 13" id="KW-0894">Sodium channel</keyword>
<keyword evidence="5 13" id="KW-0812">Transmembrane</keyword>
<reference evidence="16 17" key="1">
    <citation type="submission" date="2019-10" db="EMBL/GenBank/DDBJ databases">
        <title>Assembly and Annotation for the nematode Trichostrongylus colubriformis.</title>
        <authorList>
            <person name="Martin J."/>
        </authorList>
    </citation>
    <scope>NUCLEOTIDE SEQUENCE [LARGE SCALE GENOMIC DNA]</scope>
    <source>
        <strain evidence="16">G859</strain>
        <tissue evidence="16">Whole worm</tissue>
    </source>
</reference>
<sequence>MDVYEIARSKKKKDAKKSSKMRRNRYLEAEKRMRQLFEQEDSQDYEWLSEPLWEDEEDRRVKKEMTFSPRYESVEAHCKCLGVADMGCIVFPTPPKNNLFNCEEMNETECQKYYGSNTAMVEVYFEQLNYELIQESEAYQFVNFVADFGGQLGLWLGFSVITVVEVIVLFGQLIRLFLQRRREQKAIDDRQKIAHD</sequence>
<keyword evidence="11 13" id="KW-0739">Sodium transport</keyword>
<dbReference type="InterPro" id="IPR001873">
    <property type="entry name" value="ENaC"/>
</dbReference>
<comment type="subcellular location">
    <subcellularLocation>
        <location evidence="1">Membrane</location>
        <topology evidence="1">Multi-pass membrane protein</topology>
    </subcellularLocation>
</comment>
<keyword evidence="3 13" id="KW-0813">Transport</keyword>
<proteinExistence type="inferred from homology"/>
<dbReference type="Pfam" id="PF00858">
    <property type="entry name" value="ASC"/>
    <property type="match status" value="1"/>
</dbReference>
<evidence type="ECO:0000256" key="13">
    <source>
        <dbReference type="RuleBase" id="RU000679"/>
    </source>
</evidence>
<keyword evidence="6 15" id="KW-1133">Transmembrane helix</keyword>
<evidence type="ECO:0000256" key="5">
    <source>
        <dbReference type="ARBA" id="ARBA00022692"/>
    </source>
</evidence>
<dbReference type="FunFam" id="1.10.287.770:FF:000001">
    <property type="entry name" value="Acid-sensing ion channel subunit 1"/>
    <property type="match status" value="1"/>
</dbReference>
<feature type="transmembrane region" description="Helical" evidence="15">
    <location>
        <begin position="152"/>
        <end position="178"/>
    </location>
</feature>
<evidence type="ECO:0000313" key="16">
    <source>
        <dbReference type="EMBL" id="KAK5972529.1"/>
    </source>
</evidence>
<evidence type="ECO:0000256" key="7">
    <source>
        <dbReference type="ARBA" id="ARBA00023053"/>
    </source>
</evidence>
<dbReference type="AlphaFoldDB" id="A0AAN8J0P3"/>
<evidence type="ECO:0000256" key="12">
    <source>
        <dbReference type="ARBA" id="ARBA00023303"/>
    </source>
</evidence>
<keyword evidence="9 15" id="KW-0472">Membrane</keyword>
<dbReference type="GO" id="GO:0015280">
    <property type="term" value="F:ligand-gated sodium channel activity"/>
    <property type="evidence" value="ECO:0007669"/>
    <property type="project" value="TreeGrafter"/>
</dbReference>
<protein>
    <submittedName>
        <fullName evidence="16">Uncharacterized protein</fullName>
    </submittedName>
</protein>
<keyword evidence="12 13" id="KW-0407">Ion channel</keyword>
<gene>
    <name evidence="16" type="ORF">GCK32_015861</name>
</gene>
<evidence type="ECO:0000256" key="9">
    <source>
        <dbReference type="ARBA" id="ARBA00023136"/>
    </source>
</evidence>
<evidence type="ECO:0000313" key="17">
    <source>
        <dbReference type="Proteomes" id="UP001331761"/>
    </source>
</evidence>
<evidence type="ECO:0000256" key="14">
    <source>
        <dbReference type="SAM" id="MobiDB-lite"/>
    </source>
</evidence>